<sequence length="327" mass="37611">LYDEPIPKQPSFPYLGIPFRPGGYIDAIALVNRNKAKALTTMNQLSAIGVQPKGFSPLLGIRFYSHIVRAQLEYGLAITKVTTFLSKQLEDAQNVCLRRIFGGSHVSSTTAMLHMSKLPTMQERAYALQSQFLLRSLTLPEDTLLHHLLPLIRQPRKSLDRRSLRPIQREYRQDNLNKKGSTHASVLLMHCRPTISLDPILWLPMSKSERSRCIRWRLGWLPGGQYKTCPRHPSQPFTKAHAVHCLQMHRKLMMPETISDPLSFLLNMLPTRKPRSPNTVRSWTIRWPTICRILYELDYLFHAKLPPTPPTHLGQRLLEWLPSSPSH</sequence>
<evidence type="ECO:0000313" key="2">
    <source>
        <dbReference type="Proteomes" id="UP000242381"/>
    </source>
</evidence>
<dbReference type="OMA" id="KAHAVHC"/>
<dbReference type="AlphaFoldDB" id="A0A1X0RKP1"/>
<accession>A0A1X0RKP1</accession>
<feature type="non-terminal residue" evidence="1">
    <location>
        <position position="1"/>
    </location>
</feature>
<evidence type="ECO:0000313" key="1">
    <source>
        <dbReference type="EMBL" id="ORE12534.1"/>
    </source>
</evidence>
<name>A0A1X0RKP1_RHIZD</name>
<dbReference type="EMBL" id="KV921648">
    <property type="protein sequence ID" value="ORE12534.1"/>
    <property type="molecule type" value="Genomic_DNA"/>
</dbReference>
<reference evidence="1 2" key="1">
    <citation type="journal article" date="2016" name="Proc. Natl. Acad. Sci. U.S.A.">
        <title>Lipid metabolic changes in an early divergent fungus govern the establishment of a mutualistic symbiosis with endobacteria.</title>
        <authorList>
            <person name="Lastovetsky O.A."/>
            <person name="Gaspar M.L."/>
            <person name="Mondo S.J."/>
            <person name="LaButti K.M."/>
            <person name="Sandor L."/>
            <person name="Grigoriev I.V."/>
            <person name="Henry S.A."/>
            <person name="Pawlowska T.E."/>
        </authorList>
    </citation>
    <scope>NUCLEOTIDE SEQUENCE [LARGE SCALE GENOMIC DNA]</scope>
    <source>
        <strain evidence="1 2">ATCC 11559</strain>
    </source>
</reference>
<protein>
    <submittedName>
        <fullName evidence="1">Uncharacterized protein</fullName>
    </submittedName>
</protein>
<proteinExistence type="predicted"/>
<organism evidence="1 2">
    <name type="scientific">Rhizopus microsporus</name>
    <dbReference type="NCBI Taxonomy" id="58291"/>
    <lineage>
        <taxon>Eukaryota</taxon>
        <taxon>Fungi</taxon>
        <taxon>Fungi incertae sedis</taxon>
        <taxon>Mucoromycota</taxon>
        <taxon>Mucoromycotina</taxon>
        <taxon>Mucoromycetes</taxon>
        <taxon>Mucorales</taxon>
        <taxon>Mucorineae</taxon>
        <taxon>Rhizopodaceae</taxon>
        <taxon>Rhizopus</taxon>
    </lineage>
</organism>
<dbReference type="VEuPathDB" id="FungiDB:BCV72DRAFT_321315"/>
<dbReference type="Proteomes" id="UP000242381">
    <property type="component" value="Unassembled WGS sequence"/>
</dbReference>
<gene>
    <name evidence="1" type="ORF">BCV71DRAFT_280899</name>
</gene>